<dbReference type="Gene3D" id="2.60.40.10">
    <property type="entry name" value="Immunoglobulins"/>
    <property type="match status" value="1"/>
</dbReference>
<dbReference type="Pfam" id="PF08531">
    <property type="entry name" value="Bac_rhamnosid_N"/>
    <property type="match status" value="1"/>
</dbReference>
<keyword evidence="10" id="KW-1185">Reference proteome</keyword>
<evidence type="ECO:0000259" key="6">
    <source>
        <dbReference type="Pfam" id="PF08531"/>
    </source>
</evidence>
<dbReference type="PANTHER" id="PTHR33307:SF6">
    <property type="entry name" value="ALPHA-RHAMNOSIDASE (EUROFUNG)-RELATED"/>
    <property type="match status" value="1"/>
</dbReference>
<evidence type="ECO:0000256" key="4">
    <source>
        <dbReference type="SAM" id="SignalP"/>
    </source>
</evidence>
<evidence type="ECO:0000256" key="2">
    <source>
        <dbReference type="ARBA" id="ARBA00012652"/>
    </source>
</evidence>
<feature type="domain" description="Alpha-L-rhamnosidase concanavalin-like" evidence="5">
    <location>
        <begin position="530"/>
        <end position="628"/>
    </location>
</feature>
<evidence type="ECO:0000256" key="3">
    <source>
        <dbReference type="ARBA" id="ARBA00022801"/>
    </source>
</evidence>
<protein>
    <recommendedName>
        <fullName evidence="2">alpha-L-rhamnosidase</fullName>
        <ecNumber evidence="2">3.2.1.40</ecNumber>
    </recommendedName>
</protein>
<proteinExistence type="predicted"/>
<comment type="caution">
    <text evidence="9">The sequence shown here is derived from an EMBL/GenBank/DDBJ whole genome shotgun (WGS) entry which is preliminary data.</text>
</comment>
<accession>A0ABS4TV32</accession>
<dbReference type="PANTHER" id="PTHR33307">
    <property type="entry name" value="ALPHA-RHAMNOSIDASE (EUROFUNG)"/>
    <property type="match status" value="1"/>
</dbReference>
<dbReference type="InterPro" id="IPR012341">
    <property type="entry name" value="6hp_glycosidase-like_sf"/>
</dbReference>
<dbReference type="Gene3D" id="2.60.120.560">
    <property type="entry name" value="Exo-inulinase, domain 1"/>
    <property type="match status" value="1"/>
</dbReference>
<feature type="signal peptide" evidence="4">
    <location>
        <begin position="1"/>
        <end position="31"/>
    </location>
</feature>
<dbReference type="InterPro" id="IPR035398">
    <property type="entry name" value="Bac_rhamnosid_C"/>
</dbReference>
<dbReference type="InterPro" id="IPR008928">
    <property type="entry name" value="6-hairpin_glycosidase_sf"/>
</dbReference>
<comment type="catalytic activity">
    <reaction evidence="1">
        <text>Hydrolysis of terminal non-reducing alpha-L-rhamnose residues in alpha-L-rhamnosides.</text>
        <dbReference type="EC" id="3.2.1.40"/>
    </reaction>
</comment>
<keyword evidence="4" id="KW-0732">Signal</keyword>
<dbReference type="SUPFAM" id="SSF48208">
    <property type="entry name" value="Six-hairpin glycosidases"/>
    <property type="match status" value="1"/>
</dbReference>
<dbReference type="Gene3D" id="1.50.10.10">
    <property type="match status" value="1"/>
</dbReference>
<gene>
    <name evidence="9" type="ORF">JOF56_008663</name>
</gene>
<evidence type="ECO:0000259" key="7">
    <source>
        <dbReference type="Pfam" id="PF17389"/>
    </source>
</evidence>
<dbReference type="InterPro" id="IPR013783">
    <property type="entry name" value="Ig-like_fold"/>
</dbReference>
<dbReference type="Gene3D" id="2.60.420.10">
    <property type="entry name" value="Maltose phosphorylase, domain 3"/>
    <property type="match status" value="1"/>
</dbReference>
<dbReference type="InterPro" id="IPR035396">
    <property type="entry name" value="Bac_rhamnosid6H"/>
</dbReference>
<dbReference type="EMBL" id="JAGINW010000001">
    <property type="protein sequence ID" value="MBP2328278.1"/>
    <property type="molecule type" value="Genomic_DNA"/>
</dbReference>
<name>A0ABS4TV32_9PSEU</name>
<keyword evidence="9" id="KW-0326">Glycosidase</keyword>
<dbReference type="Proteomes" id="UP001519332">
    <property type="component" value="Unassembled WGS sequence"/>
</dbReference>
<dbReference type="Pfam" id="PF17390">
    <property type="entry name" value="Bac_rhamnosid_C"/>
    <property type="match status" value="1"/>
</dbReference>
<feature type="chain" id="PRO_5047015707" description="alpha-L-rhamnosidase" evidence="4">
    <location>
        <begin position="32"/>
        <end position="1076"/>
    </location>
</feature>
<organism evidence="9 10">
    <name type="scientific">Kibdelosporangium banguiense</name>
    <dbReference type="NCBI Taxonomy" id="1365924"/>
    <lineage>
        <taxon>Bacteria</taxon>
        <taxon>Bacillati</taxon>
        <taxon>Actinomycetota</taxon>
        <taxon>Actinomycetes</taxon>
        <taxon>Pseudonocardiales</taxon>
        <taxon>Pseudonocardiaceae</taxon>
        <taxon>Kibdelosporangium</taxon>
    </lineage>
</organism>
<dbReference type="RefSeq" id="WP_245378624.1">
    <property type="nucleotide sequence ID" value="NZ_JAGINW010000001.1"/>
</dbReference>
<evidence type="ECO:0000313" key="10">
    <source>
        <dbReference type="Proteomes" id="UP001519332"/>
    </source>
</evidence>
<dbReference type="Gene3D" id="2.60.120.260">
    <property type="entry name" value="Galactose-binding domain-like"/>
    <property type="match status" value="2"/>
</dbReference>
<sequence>MSGHRPAQIVVVLLLSQLLMLPAGLFSSAFAADGLTVHDLRVGNTANPLAVDDPRPALSWRLRSGTRGDRQTAYRILVASRPEILARKRGDVWDSGKVTSPDSVAIAYGGPDLTPARRYYWSVQAWDMNGRPSGLAPTAWWETGLSGAADWAGAQWITPDTGNAYSWQDFTLDADFMIKSGAAGILLRAKDSDTFAMWQVNAVTTPGKVTLRPHTKIQGSFSLLGEVDLSPVITPSNVTATHHIRLRAQAGTVTTWIDGTQVDTRSLGIPGPGTIGFRSSTSQGVSEIAQYDNIVIRDLAGRILFSDDFSISPDPRFPGVPITDGRLEPRGDPTLLATEPDAPLLRKEFVLDKPVATARADVYGLGFYELRLNGGKVGDHALSPASTPYEKRNLYDTYDITTLLKQGPNAAGMWLGNGYGPRFSPYGFRWHGPKQAIVLLAVTYTDGTRQTITTGDSWRWSDSPITSNDIYNGENYDARLRQPGWDSPGFDDSSWHSVRTTTAPSPVLAANSAPPIRVVQTLKATALTQPRPGVYVYDFGQNIAGWPRLRVAGPAGATARMRTAEELDANGMLDTATNRNAASTDSYTLDGTAGVQTYEPRFTYHGFRYLEVTGYPGTPDLDSVTGLVARADVAATGRIETSDPLLNRIWQNNRWAMLNNSMSLPTDTPVRDERTPPGMDVQAYHAAAIRDFGMERFYAKYMQDLPPGTALPNDAHNAQQPDMGGGSVSLAWSLYEQYGDLSLLARSYPAMKAFVNANAAAYPGLIWPDDKGFGDWCPPVHGPDANNGQGSPSAGECFSERSLVNTALSYRQASDTAKAAAALGMQDDATRFRQLSSSIAQAFNARFLDRTGTTYGSGRQVTAVLPLAFGMVPEDRILAVGARLAETVLGKDKGHLDTGIFGTRYLVDALARAGRIDVARTVLGQTTYPGFGYQISRGATTPWEQWTYESNMETHDHAMFAGVNATLYTQLGGITPASPGYASINIEPQVPAGLTRLSASIDTVRGTVVSSWTNDTCTFDLTVSVPVNATATVSVPSFGATKVRAAAGATKLPGSSTAQQYSVGSGSWQFTAERCV</sequence>
<dbReference type="Pfam" id="PF05592">
    <property type="entry name" value="Bac_rhamnosid"/>
    <property type="match status" value="1"/>
</dbReference>
<feature type="domain" description="Alpha-L-rhamnosidase six-hairpin glycosidase" evidence="7">
    <location>
        <begin position="636"/>
        <end position="970"/>
    </location>
</feature>
<evidence type="ECO:0000256" key="1">
    <source>
        <dbReference type="ARBA" id="ARBA00001445"/>
    </source>
</evidence>
<evidence type="ECO:0000313" key="9">
    <source>
        <dbReference type="EMBL" id="MBP2328278.1"/>
    </source>
</evidence>
<dbReference type="EC" id="3.2.1.40" evidence="2"/>
<evidence type="ECO:0000259" key="5">
    <source>
        <dbReference type="Pfam" id="PF05592"/>
    </source>
</evidence>
<dbReference type="GO" id="GO:0030596">
    <property type="term" value="F:alpha-L-rhamnosidase activity"/>
    <property type="evidence" value="ECO:0007669"/>
    <property type="project" value="UniProtKB-EC"/>
</dbReference>
<dbReference type="Pfam" id="PF25788">
    <property type="entry name" value="Ig_Rha78A_N"/>
    <property type="match status" value="1"/>
</dbReference>
<dbReference type="InterPro" id="IPR016007">
    <property type="entry name" value="Alpha_rhamnosid"/>
</dbReference>
<feature type="domain" description="Bacterial alpha-L-rhamnosidase N-terminal" evidence="6">
    <location>
        <begin position="353"/>
        <end position="520"/>
    </location>
</feature>
<keyword evidence="3 9" id="KW-0378">Hydrolase</keyword>
<dbReference type="InterPro" id="IPR013737">
    <property type="entry name" value="Bac_rhamnosid_N"/>
</dbReference>
<feature type="domain" description="Alpha-L-rhamnosidase C-terminal" evidence="8">
    <location>
        <begin position="973"/>
        <end position="1039"/>
    </location>
</feature>
<reference evidence="9 10" key="1">
    <citation type="submission" date="2021-03" db="EMBL/GenBank/DDBJ databases">
        <title>Sequencing the genomes of 1000 actinobacteria strains.</title>
        <authorList>
            <person name="Klenk H.-P."/>
        </authorList>
    </citation>
    <scope>NUCLEOTIDE SEQUENCE [LARGE SCALE GENOMIC DNA]</scope>
    <source>
        <strain evidence="9 10">DSM 46670</strain>
    </source>
</reference>
<dbReference type="InterPro" id="IPR008902">
    <property type="entry name" value="Rhamnosid_concanavalin"/>
</dbReference>
<dbReference type="Pfam" id="PF17389">
    <property type="entry name" value="Bac_rhamnosid6H"/>
    <property type="match status" value="1"/>
</dbReference>
<evidence type="ECO:0000259" key="8">
    <source>
        <dbReference type="Pfam" id="PF17390"/>
    </source>
</evidence>
<dbReference type="PIRSF" id="PIRSF010631">
    <property type="entry name" value="A-rhamnsds"/>
    <property type="match status" value="1"/>
</dbReference>